<dbReference type="EMBL" id="AFAR01000317">
    <property type="protein sequence ID" value="EGF24036.1"/>
    <property type="molecule type" value="Genomic_DNA"/>
</dbReference>
<evidence type="ECO:0000256" key="1">
    <source>
        <dbReference type="ARBA" id="ARBA00022649"/>
    </source>
</evidence>
<comment type="caution">
    <text evidence="2">The sequence shown here is derived from an EMBL/GenBank/DDBJ whole genome shotgun (WGS) entry which is preliminary data.</text>
</comment>
<keyword evidence="1" id="KW-1277">Toxin-antitoxin system</keyword>
<dbReference type="InterPro" id="IPR007712">
    <property type="entry name" value="RelE/ParE_toxin"/>
</dbReference>
<evidence type="ECO:0000313" key="3">
    <source>
        <dbReference type="Proteomes" id="UP000006222"/>
    </source>
</evidence>
<organism evidence="2 3">
    <name type="scientific">Rhodopirellula baltica WH47</name>
    <dbReference type="NCBI Taxonomy" id="991778"/>
    <lineage>
        <taxon>Bacteria</taxon>
        <taxon>Pseudomonadati</taxon>
        <taxon>Planctomycetota</taxon>
        <taxon>Planctomycetia</taxon>
        <taxon>Pirellulales</taxon>
        <taxon>Pirellulaceae</taxon>
        <taxon>Rhodopirellula</taxon>
    </lineage>
</organism>
<dbReference type="AlphaFoldDB" id="F2B229"/>
<name>F2B229_RHOBT</name>
<dbReference type="Pfam" id="PF05016">
    <property type="entry name" value="ParE_toxin"/>
    <property type="match status" value="1"/>
</dbReference>
<dbReference type="Gene3D" id="3.30.2310.20">
    <property type="entry name" value="RelE-like"/>
    <property type="match status" value="1"/>
</dbReference>
<dbReference type="RefSeq" id="WP_007329939.1">
    <property type="nucleotide sequence ID" value="NZ_AFAR01000317.1"/>
</dbReference>
<sequence>MSRYLLSHSANANLDEIAGDASNAVAILEALHNTFQVLANHPGVGTLREDLLPGIRVFSPPRPANNYVIFFYPTSGGIEVAAVIHGSRDWITMFTDGFTPKKS</sequence>
<dbReference type="PATRIC" id="fig|991778.3.peg.6392"/>
<dbReference type="InterPro" id="IPR035093">
    <property type="entry name" value="RelE/ParE_toxin_dom_sf"/>
</dbReference>
<gene>
    <name evidence="2" type="ORF">RBWH47_03347</name>
</gene>
<protein>
    <submittedName>
        <fullName evidence="2">Plasmid stabilization system protein</fullName>
    </submittedName>
</protein>
<evidence type="ECO:0000313" key="2">
    <source>
        <dbReference type="EMBL" id="EGF24036.1"/>
    </source>
</evidence>
<proteinExistence type="predicted"/>
<accession>F2B229</accession>
<dbReference type="Proteomes" id="UP000006222">
    <property type="component" value="Unassembled WGS sequence"/>
</dbReference>
<reference evidence="2 3" key="1">
    <citation type="journal article" date="2013" name="Mar. Genomics">
        <title>Expression of sulfatases in Rhodopirellula baltica and the diversity of sulfatases in the genus Rhodopirellula.</title>
        <authorList>
            <person name="Wegner C.E."/>
            <person name="Richter-Heitmann T."/>
            <person name="Klindworth A."/>
            <person name="Klockow C."/>
            <person name="Richter M."/>
            <person name="Achstetter T."/>
            <person name="Glockner F.O."/>
            <person name="Harder J."/>
        </authorList>
    </citation>
    <scope>NUCLEOTIDE SEQUENCE [LARGE SCALE GENOMIC DNA]</scope>
    <source>
        <strain evidence="2 3">WH47</strain>
    </source>
</reference>